<dbReference type="InterPro" id="IPR043502">
    <property type="entry name" value="DNA/RNA_pol_sf"/>
</dbReference>
<dbReference type="InterPro" id="IPR052560">
    <property type="entry name" value="RdDP_mobile_element"/>
</dbReference>
<sequence length="1195" mass="133311">MQHSKDSMVSLQLQLRDQSCAVALVQEPLLSNKGELVRTWRHIEAFSGGACPRAAILSAGVDLWFCPRFSNRDVTTVLGSFGDLSLYMTSVYLDGTLLSLPACLEELLSTRDKPILISLDTNAHSTLWGCSESNDRGELLENFIFKHHLHLLNKGFTPTFITRRASSIIDITLCSEELAPLLADWKVSQEFHFSDHRQISFTLPLVLPVLPKIWCFKRADWSKFEKELDSLSESWSPPDSWSPNSLESEAGLLHKHLFAALGKSCPKTRPGAPRSQKYPIWWTEDLSVSRCNVRRLERRARNSCSDADHDLFCEARREFKREIASAKRHSWQLFTSEVDSSSRLAKLSRSLLKDKEASLGLLSHQQVAASSPTESVSLLFDVLFPGSVEQELPPAPPRRPVPSHRILNFLFTDAKVSKAFKSFGPYKAAGPDGIKPIMLQHVGPVTLRRIAALFTATLELSFIPDLWTQARAVFIPKVGKKDYSQVKSFRPISLTSFMLKAMERVVLWTFEEYFLSRHPFHDRQHAFRGGRGTDSALSQCCNFIEKSITRNQYSLGIFFDIVGAFSNVKFDPLLHSMNERGIPRVITSWYSAYLTRQRVSASVKGVSVTRLLTRGTPQGGVLSPFAWNLVFDKLLDSLNQGPFLGIGYADDGLLLCSGIDPQALADLAAPVLQSALNWGDRFGLQFCPVKTVAMLFHQKRKPLPSPSIKMGDQVLTFVQQTKYLGVTLTPSLEWKTHINDKIAKAKGKLIRLRTAIGIRWGPKPYLMDWAYKCIVLPALTYASSVWGSGNLAPFRPALTKLNRLAMTGLGPMRLKTPTAGLELITNTPPLDLLIKKLGMLTYNRLKPILPVTWDGLGARRKMGHVRSWNDLVTRDKISLGPPDRGCRTYHWRKLLPEQPSASWKDSLQVHFVASSQGGSGCPSFGCKILTSPAEMWSGFLGGDPAQPAILFLAYVIGRLLQAGHSEICLVLDSLPGPLDVTITKVNSVGSVASALQTNPAAHVFWRRTAKDDLPHLTDAAIASSNAVLRLELESWTDPAANRRQAWSWLRKQWTARWSKSIEYRQTKYWFSEPDRNLSASLLQKSRDDFGLRAQFLTGHCWLRRHSHVVGESDDPTCRLCKVGPEEPFHLFSECPALQSERTLILGSSHTSGEWTLRQLDRFLKLPTIRDLLGPPPEAVASGVAGAASSAPSSPP</sequence>
<evidence type="ECO:0000256" key="1">
    <source>
        <dbReference type="SAM" id="MobiDB-lite"/>
    </source>
</evidence>
<dbReference type="CDD" id="cd01650">
    <property type="entry name" value="RT_nLTR_like"/>
    <property type="match status" value="1"/>
</dbReference>
<dbReference type="InterPro" id="IPR036691">
    <property type="entry name" value="Endo/exonu/phosph_ase_sf"/>
</dbReference>
<dbReference type="InterPro" id="IPR005135">
    <property type="entry name" value="Endo/exonuclease/phosphatase"/>
</dbReference>
<dbReference type="AlphaFoldDB" id="A0A6S7K6G5"/>
<gene>
    <name evidence="2" type="ORF">PACLA_8A068504</name>
</gene>
<dbReference type="OrthoDB" id="5419617at2759"/>
<accession>A0A6S7K6G5</accession>
<dbReference type="PANTHER" id="PTHR36688:SF2">
    <property type="entry name" value="ENDONUCLEASE_EXONUCLEASE_PHOSPHATASE DOMAIN-CONTAINING PROTEIN"/>
    <property type="match status" value="1"/>
</dbReference>
<protein>
    <submittedName>
        <fullName evidence="2">Uncharacterized protein</fullName>
    </submittedName>
</protein>
<dbReference type="GO" id="GO:0003824">
    <property type="term" value="F:catalytic activity"/>
    <property type="evidence" value="ECO:0007669"/>
    <property type="project" value="InterPro"/>
</dbReference>
<dbReference type="Pfam" id="PF00078">
    <property type="entry name" value="RVT_1"/>
    <property type="match status" value="1"/>
</dbReference>
<comment type="caution">
    <text evidence="2">The sequence shown here is derived from an EMBL/GenBank/DDBJ whole genome shotgun (WGS) entry which is preliminary data.</text>
</comment>
<name>A0A6S7K6G5_PARCT</name>
<dbReference type="PANTHER" id="PTHR36688">
    <property type="entry name" value="ENDO/EXONUCLEASE/PHOSPHATASE DOMAIN-CONTAINING PROTEIN"/>
    <property type="match status" value="1"/>
</dbReference>
<dbReference type="SUPFAM" id="SSF56219">
    <property type="entry name" value="DNase I-like"/>
    <property type="match status" value="1"/>
</dbReference>
<organism evidence="2 3">
    <name type="scientific">Paramuricea clavata</name>
    <name type="common">Red gorgonian</name>
    <name type="synonym">Violescent sea-whip</name>
    <dbReference type="NCBI Taxonomy" id="317549"/>
    <lineage>
        <taxon>Eukaryota</taxon>
        <taxon>Metazoa</taxon>
        <taxon>Cnidaria</taxon>
        <taxon>Anthozoa</taxon>
        <taxon>Octocorallia</taxon>
        <taxon>Malacalcyonacea</taxon>
        <taxon>Plexauridae</taxon>
        <taxon>Paramuricea</taxon>
    </lineage>
</organism>
<dbReference type="Proteomes" id="UP001152795">
    <property type="component" value="Unassembled WGS sequence"/>
</dbReference>
<dbReference type="SUPFAM" id="SSF56672">
    <property type="entry name" value="DNA/RNA polymerases"/>
    <property type="match status" value="1"/>
</dbReference>
<evidence type="ECO:0000313" key="3">
    <source>
        <dbReference type="Proteomes" id="UP001152795"/>
    </source>
</evidence>
<dbReference type="PROSITE" id="PS50878">
    <property type="entry name" value="RT_POL"/>
    <property type="match status" value="1"/>
</dbReference>
<dbReference type="Pfam" id="PF14529">
    <property type="entry name" value="Exo_endo_phos_2"/>
    <property type="match status" value="1"/>
</dbReference>
<feature type="region of interest" description="Disordered" evidence="1">
    <location>
        <begin position="1176"/>
        <end position="1195"/>
    </location>
</feature>
<dbReference type="Gene3D" id="3.60.10.10">
    <property type="entry name" value="Endonuclease/exonuclease/phosphatase"/>
    <property type="match status" value="1"/>
</dbReference>
<dbReference type="InterPro" id="IPR000477">
    <property type="entry name" value="RT_dom"/>
</dbReference>
<feature type="compositionally biased region" description="Low complexity" evidence="1">
    <location>
        <begin position="1178"/>
        <end position="1195"/>
    </location>
</feature>
<evidence type="ECO:0000313" key="2">
    <source>
        <dbReference type="EMBL" id="CAB4038284.1"/>
    </source>
</evidence>
<reference evidence="2" key="1">
    <citation type="submission" date="2020-04" db="EMBL/GenBank/DDBJ databases">
        <authorList>
            <person name="Alioto T."/>
            <person name="Alioto T."/>
            <person name="Gomez Garrido J."/>
        </authorList>
    </citation>
    <scope>NUCLEOTIDE SEQUENCE</scope>
    <source>
        <strain evidence="2">A484AB</strain>
    </source>
</reference>
<keyword evidence="3" id="KW-1185">Reference proteome</keyword>
<proteinExistence type="predicted"/>
<dbReference type="EMBL" id="CACRXK020024025">
    <property type="protein sequence ID" value="CAB4038284.1"/>
    <property type="molecule type" value="Genomic_DNA"/>
</dbReference>